<gene>
    <name evidence="4" type="ORF">HGG74_12110</name>
</gene>
<accession>A0A7X6HFI6</accession>
<dbReference type="PANTHER" id="PTHR13789:SF309">
    <property type="entry name" value="PUTATIVE (AFU_ORTHOLOGUE AFUA_6G14510)-RELATED"/>
    <property type="match status" value="1"/>
</dbReference>
<protein>
    <submittedName>
        <fullName evidence="4">NAD(P)-binding protein</fullName>
    </submittedName>
</protein>
<keyword evidence="2" id="KW-0503">Monooxygenase</keyword>
<evidence type="ECO:0000313" key="4">
    <source>
        <dbReference type="EMBL" id="NKX55274.1"/>
    </source>
</evidence>
<dbReference type="GO" id="GO:0004497">
    <property type="term" value="F:monooxygenase activity"/>
    <property type="evidence" value="ECO:0007669"/>
    <property type="project" value="UniProtKB-KW"/>
</dbReference>
<dbReference type="AlphaFoldDB" id="A0A7X6HFI6"/>
<reference evidence="4 5" key="1">
    <citation type="submission" date="2020-04" db="EMBL/GenBank/DDBJ databases">
        <title>Arthrobacter sp. nov.</title>
        <authorList>
            <person name="Liu S."/>
        </authorList>
    </citation>
    <scope>NUCLEOTIDE SEQUENCE [LARGE SCALE GENOMIC DNA]</scope>
    <source>
        <strain evidence="4 5">E918</strain>
    </source>
</reference>
<dbReference type="Pfam" id="PF01494">
    <property type="entry name" value="FAD_binding_3"/>
    <property type="match status" value="1"/>
</dbReference>
<dbReference type="PRINTS" id="PR00420">
    <property type="entry name" value="RNGMNOXGNASE"/>
</dbReference>
<evidence type="ECO:0000256" key="2">
    <source>
        <dbReference type="ARBA" id="ARBA00023033"/>
    </source>
</evidence>
<dbReference type="SUPFAM" id="SSF51905">
    <property type="entry name" value="FAD/NAD(P)-binding domain"/>
    <property type="match status" value="1"/>
</dbReference>
<evidence type="ECO:0000313" key="5">
    <source>
        <dbReference type="Proteomes" id="UP000544090"/>
    </source>
</evidence>
<proteinExistence type="predicted"/>
<feature type="domain" description="FAD-binding" evidence="3">
    <location>
        <begin position="8"/>
        <end position="342"/>
    </location>
</feature>
<sequence length="385" mass="40887">MATSGRSAIIVGAGIGGLATALALQNTGWKVHIIERSGSTAGPGTGLSLLPNGTAALERLGVLREFERVSVPVHGGTLDLDGRPIMAWDQEEVSSRYGRPIRTVHRADLMSLLAGALAVNTVHRGLPVVRFEPGAPTSTVTLENGGQQSAELVVGADGLHSVVRKGLIGGPAPRSSGITAFRAICPSPDQGAGNLPWGETWGPGAVFGITPLSGNRIYWYGTISNEEFRTSSLPTLKAMALDRFGHWNQGIAQVIRQTPEEAVMAHELFDRKPEPVWSGRSATLVGDAAHPMLPFLGQGACQALEDAVALADALAAHGSVREGLLAYDAERVPRTSRIVNRSRTMGRLAQLERPGLRKMRDTVLRLIPRQLRLKQLDSVLGPSAS</sequence>
<dbReference type="Proteomes" id="UP000544090">
    <property type="component" value="Unassembled WGS sequence"/>
</dbReference>
<comment type="caution">
    <text evidence="4">The sequence shown here is derived from an EMBL/GenBank/DDBJ whole genome shotgun (WGS) entry which is preliminary data.</text>
</comment>
<evidence type="ECO:0000256" key="1">
    <source>
        <dbReference type="ARBA" id="ARBA00023002"/>
    </source>
</evidence>
<dbReference type="InterPro" id="IPR002938">
    <property type="entry name" value="FAD-bd"/>
</dbReference>
<dbReference type="InterPro" id="IPR050493">
    <property type="entry name" value="FAD-dep_Monooxygenase_BioMet"/>
</dbReference>
<name>A0A7X6HFI6_9MICC</name>
<dbReference type="EMBL" id="JAAZSQ010000010">
    <property type="protein sequence ID" value="NKX55274.1"/>
    <property type="molecule type" value="Genomic_DNA"/>
</dbReference>
<dbReference type="InterPro" id="IPR036188">
    <property type="entry name" value="FAD/NAD-bd_sf"/>
</dbReference>
<dbReference type="PANTHER" id="PTHR13789">
    <property type="entry name" value="MONOOXYGENASE"/>
    <property type="match status" value="1"/>
</dbReference>
<organism evidence="4 5">
    <name type="scientific">Arthrobacter mobilis</name>
    <dbReference type="NCBI Taxonomy" id="2724944"/>
    <lineage>
        <taxon>Bacteria</taxon>
        <taxon>Bacillati</taxon>
        <taxon>Actinomycetota</taxon>
        <taxon>Actinomycetes</taxon>
        <taxon>Micrococcales</taxon>
        <taxon>Micrococcaceae</taxon>
        <taxon>Arthrobacter</taxon>
    </lineage>
</organism>
<keyword evidence="1" id="KW-0560">Oxidoreductase</keyword>
<evidence type="ECO:0000259" key="3">
    <source>
        <dbReference type="Pfam" id="PF01494"/>
    </source>
</evidence>
<keyword evidence="5" id="KW-1185">Reference proteome</keyword>
<dbReference type="RefSeq" id="WP_168486642.1">
    <property type="nucleotide sequence ID" value="NZ_JAAZSQ010000010.1"/>
</dbReference>
<dbReference type="GO" id="GO:0071949">
    <property type="term" value="F:FAD binding"/>
    <property type="evidence" value="ECO:0007669"/>
    <property type="project" value="InterPro"/>
</dbReference>
<dbReference type="Gene3D" id="3.50.50.60">
    <property type="entry name" value="FAD/NAD(P)-binding domain"/>
    <property type="match status" value="1"/>
</dbReference>